<feature type="compositionally biased region" description="Basic and acidic residues" evidence="1">
    <location>
        <begin position="312"/>
        <end position="321"/>
    </location>
</feature>
<keyword evidence="3" id="KW-1185">Reference proteome</keyword>
<feature type="compositionally biased region" description="Acidic residues" evidence="1">
    <location>
        <begin position="239"/>
        <end position="254"/>
    </location>
</feature>
<accession>A0A4D6DDJ5</accession>
<protein>
    <submittedName>
        <fullName evidence="2">Putative movementprotein</fullName>
    </submittedName>
</protein>
<dbReference type="EMBL" id="MH778545">
    <property type="protein sequence ID" value="QBZ28535.1"/>
    <property type="molecule type" value="Genomic_RNA"/>
</dbReference>
<evidence type="ECO:0000313" key="3">
    <source>
        <dbReference type="Proteomes" id="UP000677855"/>
    </source>
</evidence>
<proteinExistence type="predicted"/>
<evidence type="ECO:0000313" key="2">
    <source>
        <dbReference type="EMBL" id="QBZ28535.1"/>
    </source>
</evidence>
<sequence length="321" mass="36513">MLISYSIRQFQELVSISILVFKKNQHRKFQTIKHKFKIQINMEELNYTIVSVKGYMKLSMVDPDSTTTVESLVNRFNKEWVSSLGTSRMIVRYALERKNNKEELKKSNFKMTNHFDVLLRALVTGALETANPVVADTNSIDPLLGLCKTSTILIGGSGDTDHFRYLTILPGKTIGSFKIKVNPDRLSRKLTKIRNSIGAEIEVFLQDVTKQSYLDMMIHNYRVYPMILHHPELFPGNDTDTENEPTDEEDMSESENDHTIPDDTSDDPMEVPISSKKKKDKGLMKTVKDAAINILSNKKQGEPSHAVTFTSTDHEIMHDAS</sequence>
<dbReference type="GeneID" id="80535976"/>
<name>A0A4D6DDJ5_9RHAB</name>
<dbReference type="KEGG" id="vg:80535976"/>
<dbReference type="Proteomes" id="UP000677855">
    <property type="component" value="Segment"/>
</dbReference>
<feature type="region of interest" description="Disordered" evidence="1">
    <location>
        <begin position="234"/>
        <end position="321"/>
    </location>
</feature>
<reference evidence="2" key="1">
    <citation type="submission" date="2018-08" db="EMBL/GenBank/DDBJ databases">
        <authorList>
            <person name="Moon J.S."/>
            <person name="Baek D."/>
        </authorList>
    </citation>
    <scope>NUCLEOTIDE SEQUENCE</scope>
</reference>
<dbReference type="RefSeq" id="YP_010797963.1">
    <property type="nucleotide sequence ID" value="NC_076267.1"/>
</dbReference>
<organism evidence="2">
    <name type="scientific">Apple rootstock virus A</name>
    <dbReference type="NCBI Taxonomy" id="2563012"/>
    <lineage>
        <taxon>Viruses</taxon>
        <taxon>Riboviria</taxon>
        <taxon>Orthornavirae</taxon>
        <taxon>Negarnaviricota</taxon>
        <taxon>Haploviricotina</taxon>
        <taxon>Monjiviricetes</taxon>
        <taxon>Mononegavirales</taxon>
        <taxon>Rhabdoviridae</taxon>
        <taxon>Betarhabdovirinae</taxon>
        <taxon>Betanucleorhabdovirus</taxon>
        <taxon>Betanucleorhabdovirus mali</taxon>
    </lineage>
</organism>
<evidence type="ECO:0000256" key="1">
    <source>
        <dbReference type="SAM" id="MobiDB-lite"/>
    </source>
</evidence>